<keyword evidence="4" id="KW-1185">Reference proteome</keyword>
<dbReference type="Gene3D" id="3.40.50.300">
    <property type="entry name" value="P-loop containing nucleotide triphosphate hydrolases"/>
    <property type="match status" value="1"/>
</dbReference>
<dbReference type="SMART" id="SM00382">
    <property type="entry name" value="AAA"/>
    <property type="match status" value="1"/>
</dbReference>
<feature type="compositionally biased region" description="Basic and acidic residues" evidence="1">
    <location>
        <begin position="505"/>
        <end position="517"/>
    </location>
</feature>
<proteinExistence type="predicted"/>
<dbReference type="Pfam" id="PF00004">
    <property type="entry name" value="AAA"/>
    <property type="match status" value="1"/>
</dbReference>
<feature type="region of interest" description="Disordered" evidence="1">
    <location>
        <begin position="637"/>
        <end position="680"/>
    </location>
</feature>
<dbReference type="CDD" id="cd00009">
    <property type="entry name" value="AAA"/>
    <property type="match status" value="1"/>
</dbReference>
<dbReference type="PANTHER" id="PTHR23389:SF21">
    <property type="entry name" value="ATPASE FAMILY AAA DOMAIN-CONTAINING PROTEIN 5"/>
    <property type="match status" value="1"/>
</dbReference>
<accession>A0ABR0SQI7</accession>
<sequence length="933" mass="102874">MLQGGIDEPSSKKIHPFFTKSEGPELVQDISATPTATASPIATGSDASAPENNVEEPRRKRRKTETSSPQDESEPKKPRRKRKGAGNSLTGVILNHLTKPDQPIFSIVDDGVQKFPSPPLSEVSPNEPNEVAVKQQPDVLVTDSTTPKASLAIQSKKVLKFNPRTGTLGSPPKPKLPIKSVRIVCINYGKDVEDRKRIAARISLILAPQPQILIPQIPIEQPLIPNPTNANTKPSNKASQTKVAHPFFSKAKPQPEAGKSANPVKKASTDKHTVFLSTPISPRKPKNAFTSGKAIQFGIRSSGTKIPGAMHPLWPPQGMCHIRGGDTMRPNAKTNDTGCQNRKSKGLTTSVASHESILQHITNCMDLATVRGTLPRDPYSFDPPPSELRLPQRHFESGQKLRRRIRSQLQSRFIETPIYEDCDFGPDELAGPPASRVHPALNWLYRSLEKQLSAYDRSSCENLAWVHKYAPITAEQVLQSGREALLLSEWLQTLRVESVESASSNDDKTRGRSEGGAKKKRKKNKLDGFVIDSDDEMDLMDEISGDENDWAPSPAVGFAKKSVIRSGALSKASKGRGRLSNIILLSGPHGCGKTAAVYAVAKQLDFEVFEINSSSRRSGRDILEKVGDMTRNHLVQHNRADSTTIDPEEEATQGKKVQQQKMQPNEGAAKEHKPAPAKTQKQSLILLEEVDILFEEDKQFWATLMGLIAQSKRPFIMTCNDESLVPVQSLNLHGIFRFSPVPLSLATDLCILIAANEGHALQRGAIEALYASRKNDLRATITELNYWCQLGVGDRRGGFDWFYLRWPKGCDVDENGDVVRVVSQDTYQKGMGWVTRDEIVTTLDPLRAEEEAMQQTWDNWQLDLGSWCDTIDVNAWAVRESTSESNAARRLSMLAAYDTFCSAMSDADLCSSGAYGTKLQEAIDSTLPDPQAT</sequence>
<organism evidence="3 4">
    <name type="scientific">Cladobotryum mycophilum</name>
    <dbReference type="NCBI Taxonomy" id="491253"/>
    <lineage>
        <taxon>Eukaryota</taxon>
        <taxon>Fungi</taxon>
        <taxon>Dikarya</taxon>
        <taxon>Ascomycota</taxon>
        <taxon>Pezizomycotina</taxon>
        <taxon>Sordariomycetes</taxon>
        <taxon>Hypocreomycetidae</taxon>
        <taxon>Hypocreales</taxon>
        <taxon>Hypocreaceae</taxon>
        <taxon>Cladobotryum</taxon>
    </lineage>
</organism>
<name>A0ABR0SQI7_9HYPO</name>
<dbReference type="PANTHER" id="PTHR23389">
    <property type="entry name" value="CHROMOSOME TRANSMISSION FIDELITY FACTOR 18"/>
    <property type="match status" value="1"/>
</dbReference>
<dbReference type="EMBL" id="JAVFKD010000010">
    <property type="protein sequence ID" value="KAK5994437.1"/>
    <property type="molecule type" value="Genomic_DNA"/>
</dbReference>
<evidence type="ECO:0000259" key="2">
    <source>
        <dbReference type="SMART" id="SM00382"/>
    </source>
</evidence>
<comment type="caution">
    <text evidence="3">The sequence shown here is derived from an EMBL/GenBank/DDBJ whole genome shotgun (WGS) entry which is preliminary data.</text>
</comment>
<evidence type="ECO:0000256" key="1">
    <source>
        <dbReference type="SAM" id="MobiDB-lite"/>
    </source>
</evidence>
<reference evidence="3 4" key="1">
    <citation type="submission" date="2024-01" db="EMBL/GenBank/DDBJ databases">
        <title>Complete genome of Cladobotryum mycophilum ATHUM6906.</title>
        <authorList>
            <person name="Christinaki A.C."/>
            <person name="Myridakis A.I."/>
            <person name="Kouvelis V.N."/>
        </authorList>
    </citation>
    <scope>NUCLEOTIDE SEQUENCE [LARGE SCALE GENOMIC DNA]</scope>
    <source>
        <strain evidence="3 4">ATHUM6906</strain>
    </source>
</reference>
<dbReference type="SUPFAM" id="SSF52540">
    <property type="entry name" value="P-loop containing nucleoside triphosphate hydrolases"/>
    <property type="match status" value="1"/>
</dbReference>
<evidence type="ECO:0000313" key="4">
    <source>
        <dbReference type="Proteomes" id="UP001338125"/>
    </source>
</evidence>
<evidence type="ECO:0000313" key="3">
    <source>
        <dbReference type="EMBL" id="KAK5994437.1"/>
    </source>
</evidence>
<feature type="compositionally biased region" description="Low complexity" evidence="1">
    <location>
        <begin position="30"/>
        <end position="43"/>
    </location>
</feature>
<dbReference type="Proteomes" id="UP001338125">
    <property type="component" value="Unassembled WGS sequence"/>
</dbReference>
<feature type="region of interest" description="Disordered" evidence="1">
    <location>
        <begin position="501"/>
        <end position="521"/>
    </location>
</feature>
<feature type="region of interest" description="Disordered" evidence="1">
    <location>
        <begin position="248"/>
        <end position="269"/>
    </location>
</feature>
<feature type="domain" description="AAA+ ATPase" evidence="2">
    <location>
        <begin position="579"/>
        <end position="745"/>
    </location>
</feature>
<dbReference type="InterPro" id="IPR003593">
    <property type="entry name" value="AAA+_ATPase"/>
</dbReference>
<feature type="region of interest" description="Disordered" evidence="1">
    <location>
        <begin position="1"/>
        <end position="89"/>
    </location>
</feature>
<protein>
    <submittedName>
        <fullName evidence="3">Telomere length regulation elg1-like protein</fullName>
    </submittedName>
</protein>
<dbReference type="InterPro" id="IPR003959">
    <property type="entry name" value="ATPase_AAA_core"/>
</dbReference>
<dbReference type="InterPro" id="IPR027417">
    <property type="entry name" value="P-loop_NTPase"/>
</dbReference>
<gene>
    <name evidence="3" type="ORF">PT974_04911</name>
</gene>